<proteinExistence type="predicted"/>
<sequence>MPTNTSQVKSKEKLTQTCDVGSAQAKGTTHITSHIDKNLQKELNHSTQLKLATQGGPAWPKASLVQFLNPNPTFGYNILSWEPMSQNKVENSNLGESSSTWGQEFKETTYDKGNSRLSLSGKDNP</sequence>
<evidence type="ECO:0000313" key="2">
    <source>
        <dbReference type="Proteomes" id="UP001163603"/>
    </source>
</evidence>
<reference evidence="2" key="1">
    <citation type="journal article" date="2023" name="G3 (Bethesda)">
        <title>Genome assembly and association tests identify interacting loci associated with vigor, precocity, and sex in interspecific pistachio rootstocks.</title>
        <authorList>
            <person name="Palmer W."/>
            <person name="Jacygrad E."/>
            <person name="Sagayaradj S."/>
            <person name="Cavanaugh K."/>
            <person name="Han R."/>
            <person name="Bertier L."/>
            <person name="Beede B."/>
            <person name="Kafkas S."/>
            <person name="Golino D."/>
            <person name="Preece J."/>
            <person name="Michelmore R."/>
        </authorList>
    </citation>
    <scope>NUCLEOTIDE SEQUENCE [LARGE SCALE GENOMIC DNA]</scope>
</reference>
<dbReference type="Proteomes" id="UP001163603">
    <property type="component" value="Chromosome 3"/>
</dbReference>
<dbReference type="EMBL" id="CM047738">
    <property type="protein sequence ID" value="KAJ0045303.1"/>
    <property type="molecule type" value="Genomic_DNA"/>
</dbReference>
<evidence type="ECO:0000313" key="1">
    <source>
        <dbReference type="EMBL" id="KAJ0045303.1"/>
    </source>
</evidence>
<accession>A0ACC0Z4N8</accession>
<name>A0ACC0Z4N8_9ROSI</name>
<gene>
    <name evidence="1" type="ORF">Pint_04987</name>
</gene>
<organism evidence="1 2">
    <name type="scientific">Pistacia integerrima</name>
    <dbReference type="NCBI Taxonomy" id="434235"/>
    <lineage>
        <taxon>Eukaryota</taxon>
        <taxon>Viridiplantae</taxon>
        <taxon>Streptophyta</taxon>
        <taxon>Embryophyta</taxon>
        <taxon>Tracheophyta</taxon>
        <taxon>Spermatophyta</taxon>
        <taxon>Magnoliopsida</taxon>
        <taxon>eudicotyledons</taxon>
        <taxon>Gunneridae</taxon>
        <taxon>Pentapetalae</taxon>
        <taxon>rosids</taxon>
        <taxon>malvids</taxon>
        <taxon>Sapindales</taxon>
        <taxon>Anacardiaceae</taxon>
        <taxon>Pistacia</taxon>
    </lineage>
</organism>
<keyword evidence="2" id="KW-1185">Reference proteome</keyword>
<comment type="caution">
    <text evidence="1">The sequence shown here is derived from an EMBL/GenBank/DDBJ whole genome shotgun (WGS) entry which is preliminary data.</text>
</comment>
<protein>
    <submittedName>
        <fullName evidence="1">Uncharacterized protein</fullName>
    </submittedName>
</protein>